<accession>A0A915B045</accession>
<sequence length="69" mass="7709">MCLLPHLNEGIGGCMCSAYSPAFSYDYFRRCSHNLTGDHLCSSILMLMLRNAYLPTNISIKAISIKTHL</sequence>
<evidence type="ECO:0000313" key="2">
    <source>
        <dbReference type="WBParaSite" id="PgR021_g092_t01"/>
    </source>
</evidence>
<dbReference type="Proteomes" id="UP000887569">
    <property type="component" value="Unplaced"/>
</dbReference>
<protein>
    <submittedName>
        <fullName evidence="2 3">Transmembrane protein</fullName>
    </submittedName>
</protein>
<evidence type="ECO:0000313" key="3">
    <source>
        <dbReference type="WBParaSite" id="PgR021_g092_t02"/>
    </source>
</evidence>
<keyword evidence="1" id="KW-1185">Reference proteome</keyword>
<dbReference type="AlphaFoldDB" id="A0A915B045"/>
<evidence type="ECO:0000313" key="1">
    <source>
        <dbReference type="Proteomes" id="UP000887569"/>
    </source>
</evidence>
<proteinExistence type="predicted"/>
<dbReference type="WBParaSite" id="PgR021_g092_t02">
    <property type="protein sequence ID" value="PgR021_g092_t02"/>
    <property type="gene ID" value="PgR021_g092"/>
</dbReference>
<name>A0A915B045_PARUN</name>
<dbReference type="WBParaSite" id="PgR021_g092_t01">
    <property type="protein sequence ID" value="PgR021_g092_t01"/>
    <property type="gene ID" value="PgR021_g092"/>
</dbReference>
<organism evidence="1 3">
    <name type="scientific">Parascaris univalens</name>
    <name type="common">Nematode worm</name>
    <dbReference type="NCBI Taxonomy" id="6257"/>
    <lineage>
        <taxon>Eukaryota</taxon>
        <taxon>Metazoa</taxon>
        <taxon>Ecdysozoa</taxon>
        <taxon>Nematoda</taxon>
        <taxon>Chromadorea</taxon>
        <taxon>Rhabditida</taxon>
        <taxon>Spirurina</taxon>
        <taxon>Ascaridomorpha</taxon>
        <taxon>Ascaridoidea</taxon>
        <taxon>Ascarididae</taxon>
        <taxon>Parascaris</taxon>
    </lineage>
</organism>
<reference evidence="2 3" key="1">
    <citation type="submission" date="2022-11" db="UniProtKB">
        <authorList>
            <consortium name="WormBaseParasite"/>
        </authorList>
    </citation>
    <scope>IDENTIFICATION</scope>
</reference>